<feature type="transmembrane region" description="Helical" evidence="8">
    <location>
        <begin position="347"/>
        <end position="366"/>
    </location>
</feature>
<keyword evidence="3" id="KW-0813">Transport</keyword>
<dbReference type="PANTHER" id="PTHR43271">
    <property type="entry name" value="BLL2771 PROTEIN"/>
    <property type="match status" value="1"/>
</dbReference>
<dbReference type="GO" id="GO:0022857">
    <property type="term" value="F:transmembrane transporter activity"/>
    <property type="evidence" value="ECO:0007669"/>
    <property type="project" value="InterPro"/>
</dbReference>
<dbReference type="Gene3D" id="1.20.1250.20">
    <property type="entry name" value="MFS general substrate transporter like domains"/>
    <property type="match status" value="1"/>
</dbReference>
<evidence type="ECO:0000256" key="7">
    <source>
        <dbReference type="ARBA" id="ARBA00023136"/>
    </source>
</evidence>
<feature type="transmembrane region" description="Helical" evidence="8">
    <location>
        <begin position="225"/>
        <end position="245"/>
    </location>
</feature>
<dbReference type="RefSeq" id="WP_213403826.1">
    <property type="nucleotide sequence ID" value="NZ_JAGIBT010000003.1"/>
</dbReference>
<dbReference type="InterPro" id="IPR020846">
    <property type="entry name" value="MFS_dom"/>
</dbReference>
<feature type="transmembrane region" description="Helical" evidence="8">
    <location>
        <begin position="21"/>
        <end position="41"/>
    </location>
</feature>
<evidence type="ECO:0000256" key="4">
    <source>
        <dbReference type="ARBA" id="ARBA00022475"/>
    </source>
</evidence>
<comment type="caution">
    <text evidence="10">The sequence shown here is derived from an EMBL/GenBank/DDBJ whole genome shotgun (WGS) entry which is preliminary data.</text>
</comment>
<feature type="transmembrane region" description="Helical" evidence="8">
    <location>
        <begin position="53"/>
        <end position="73"/>
    </location>
</feature>
<feature type="transmembrane region" description="Helical" evidence="8">
    <location>
        <begin position="257"/>
        <end position="280"/>
    </location>
</feature>
<comment type="similarity">
    <text evidence="2">Belongs to the major facilitator superfamily.</text>
</comment>
<evidence type="ECO:0000256" key="1">
    <source>
        <dbReference type="ARBA" id="ARBA00004651"/>
    </source>
</evidence>
<protein>
    <submittedName>
        <fullName evidence="10">MFS transporter</fullName>
    </submittedName>
</protein>
<feature type="transmembrane region" description="Helical" evidence="8">
    <location>
        <begin position="142"/>
        <end position="162"/>
    </location>
</feature>
<feature type="transmembrane region" description="Helical" evidence="8">
    <location>
        <begin position="168"/>
        <end position="193"/>
    </location>
</feature>
<evidence type="ECO:0000256" key="2">
    <source>
        <dbReference type="ARBA" id="ARBA00008335"/>
    </source>
</evidence>
<evidence type="ECO:0000313" key="11">
    <source>
        <dbReference type="Proteomes" id="UP000680020"/>
    </source>
</evidence>
<feature type="transmembrane region" description="Helical" evidence="8">
    <location>
        <begin position="287"/>
        <end position="305"/>
    </location>
</feature>
<keyword evidence="6 8" id="KW-1133">Transmembrane helix</keyword>
<evidence type="ECO:0000256" key="3">
    <source>
        <dbReference type="ARBA" id="ARBA00022448"/>
    </source>
</evidence>
<feature type="domain" description="Major facilitator superfamily (MFS) profile" evidence="9">
    <location>
        <begin position="19"/>
        <end position="398"/>
    </location>
</feature>
<evidence type="ECO:0000256" key="5">
    <source>
        <dbReference type="ARBA" id="ARBA00022692"/>
    </source>
</evidence>
<feature type="transmembrane region" description="Helical" evidence="8">
    <location>
        <begin position="85"/>
        <end position="102"/>
    </location>
</feature>
<evidence type="ECO:0000259" key="9">
    <source>
        <dbReference type="PROSITE" id="PS50850"/>
    </source>
</evidence>
<dbReference type="EMBL" id="JAGIBU010000003">
    <property type="protein sequence ID" value="MBS7824658.1"/>
    <property type="molecule type" value="Genomic_DNA"/>
</dbReference>
<evidence type="ECO:0000313" key="10">
    <source>
        <dbReference type="EMBL" id="MBS7824658.1"/>
    </source>
</evidence>
<dbReference type="InterPro" id="IPR011701">
    <property type="entry name" value="MFS"/>
</dbReference>
<dbReference type="InterPro" id="IPR036259">
    <property type="entry name" value="MFS_trans_sf"/>
</dbReference>
<dbReference type="GO" id="GO:0005886">
    <property type="term" value="C:plasma membrane"/>
    <property type="evidence" value="ECO:0007669"/>
    <property type="project" value="UniProtKB-SubCell"/>
</dbReference>
<accession>A0AB35C2H1</accession>
<dbReference type="SUPFAM" id="SSF103473">
    <property type="entry name" value="MFS general substrate transporter"/>
    <property type="match status" value="1"/>
</dbReference>
<dbReference type="PRINTS" id="PR01036">
    <property type="entry name" value="TCRTETB"/>
</dbReference>
<sequence length="402" mass="44143">MDTEQAVGYTIKDPEFWKISILLGATSIFIFANLYSLQPILPILARDFEVSSTYISLTFSLPILGLIIGLNLFGALSDRIGRRNFILASIFFSSILLILIARSDSLPFVLFCRFFQGMATGALPASALAYLNEEICKNDQKFAVSFYIAANAIGGTLGRVLTGVMTHYYSWHTALLIFGVLSLITALMMLILLPKSQRFSKSSGSFKHTFAGFAFHLKNPVLRRYFLIGLVIQLSYSGIWTYLPFHLESPPFLLSTAVISSFYLALLCGIPSAPMVSFIAARQPIKVVLSSMLLLLSLGALLTLLDSMTFIIMGLAILSFAMFAAHSLTAALINLNAQVYKSTASSLYFVAYYIGVAIGSTLFAPIWRYLGWNGVVIIAAILPVIYVVWLIIASRPSLHKSA</sequence>
<dbReference type="PANTHER" id="PTHR43271:SF1">
    <property type="entry name" value="INNER MEMBRANE TRANSPORT PROTEIN YNFM"/>
    <property type="match status" value="1"/>
</dbReference>
<dbReference type="CDD" id="cd17324">
    <property type="entry name" value="MFS_NepI_like"/>
    <property type="match status" value="1"/>
</dbReference>
<dbReference type="Proteomes" id="UP000680020">
    <property type="component" value="Unassembled WGS sequence"/>
</dbReference>
<organism evidence="10 11">
    <name type="scientific">Wohlfahrtiimonas chitiniclastica</name>
    <dbReference type="NCBI Taxonomy" id="400946"/>
    <lineage>
        <taxon>Bacteria</taxon>
        <taxon>Pseudomonadati</taxon>
        <taxon>Pseudomonadota</taxon>
        <taxon>Gammaproteobacteria</taxon>
        <taxon>Cardiobacteriales</taxon>
        <taxon>Ignatzschineriaceae</taxon>
        <taxon>Wohlfahrtiimonas</taxon>
    </lineage>
</organism>
<evidence type="ECO:0000256" key="8">
    <source>
        <dbReference type="SAM" id="Phobius"/>
    </source>
</evidence>
<keyword evidence="5 8" id="KW-0812">Transmembrane</keyword>
<feature type="transmembrane region" description="Helical" evidence="8">
    <location>
        <begin position="372"/>
        <end position="392"/>
    </location>
</feature>
<proteinExistence type="inferred from homology"/>
<comment type="subcellular location">
    <subcellularLocation>
        <location evidence="1">Cell membrane</location>
        <topology evidence="1">Multi-pass membrane protein</topology>
    </subcellularLocation>
</comment>
<reference evidence="10" key="1">
    <citation type="submission" date="2021-03" db="EMBL/GenBank/DDBJ databases">
        <title>Identification and antibiotic profiling of Wohlfahrtiimonas chitiniclastica, an underestimated human pathogen.</title>
        <authorList>
            <person name="Kopf A."/>
            <person name="Bunk B."/>
            <person name="Coldewey S."/>
            <person name="Gunzer F."/>
            <person name="Riedel T."/>
            <person name="Schroettner P."/>
        </authorList>
    </citation>
    <scope>NUCLEOTIDE SEQUENCE</scope>
    <source>
        <strain evidence="10">DSM 100917</strain>
    </source>
</reference>
<keyword evidence="4" id="KW-1003">Cell membrane</keyword>
<dbReference type="AlphaFoldDB" id="A0AB35C2H1"/>
<gene>
    <name evidence="10" type="ORF">J7561_05495</name>
</gene>
<dbReference type="PROSITE" id="PS50850">
    <property type="entry name" value="MFS"/>
    <property type="match status" value="1"/>
</dbReference>
<feature type="transmembrane region" description="Helical" evidence="8">
    <location>
        <begin position="311"/>
        <end position="335"/>
    </location>
</feature>
<dbReference type="Pfam" id="PF07690">
    <property type="entry name" value="MFS_1"/>
    <property type="match status" value="1"/>
</dbReference>
<evidence type="ECO:0000256" key="6">
    <source>
        <dbReference type="ARBA" id="ARBA00022989"/>
    </source>
</evidence>
<keyword evidence="7 8" id="KW-0472">Membrane</keyword>
<name>A0AB35C2H1_9GAMM</name>
<feature type="transmembrane region" description="Helical" evidence="8">
    <location>
        <begin position="108"/>
        <end position="130"/>
    </location>
</feature>